<gene>
    <name evidence="2" type="ORF">GTP56_10710</name>
</gene>
<organism evidence="2 3">
    <name type="scientific">Duganella margarita</name>
    <dbReference type="NCBI Taxonomy" id="2692170"/>
    <lineage>
        <taxon>Bacteria</taxon>
        <taxon>Pseudomonadati</taxon>
        <taxon>Pseudomonadota</taxon>
        <taxon>Betaproteobacteria</taxon>
        <taxon>Burkholderiales</taxon>
        <taxon>Oxalobacteraceae</taxon>
        <taxon>Telluria group</taxon>
        <taxon>Duganella</taxon>
    </lineage>
</organism>
<accession>A0A7X4KGJ7</accession>
<proteinExistence type="predicted"/>
<dbReference type="Proteomes" id="UP000469734">
    <property type="component" value="Unassembled WGS sequence"/>
</dbReference>
<dbReference type="AlphaFoldDB" id="A0A7X4KGJ7"/>
<comment type="caution">
    <text evidence="2">The sequence shown here is derived from an EMBL/GenBank/DDBJ whole genome shotgun (WGS) entry which is preliminary data.</text>
</comment>
<feature type="domain" description="DUF4123" evidence="1">
    <location>
        <begin position="31"/>
        <end position="152"/>
    </location>
</feature>
<dbReference type="Pfam" id="PF13503">
    <property type="entry name" value="DUF4123"/>
    <property type="match status" value="1"/>
</dbReference>
<reference evidence="2 3" key="1">
    <citation type="submission" date="2019-12" db="EMBL/GenBank/DDBJ databases">
        <title>Novel species isolated from a subtropical stream in China.</title>
        <authorList>
            <person name="Lu H."/>
        </authorList>
    </citation>
    <scope>NUCLEOTIDE SEQUENCE [LARGE SCALE GENOMIC DNA]</scope>
    <source>
        <strain evidence="2 3">FT134W</strain>
    </source>
</reference>
<evidence type="ECO:0000313" key="3">
    <source>
        <dbReference type="Proteomes" id="UP000469734"/>
    </source>
</evidence>
<protein>
    <submittedName>
        <fullName evidence="2">DUF4123 domain-containing protein</fullName>
    </submittedName>
</protein>
<dbReference type="RefSeq" id="WP_161050079.1">
    <property type="nucleotide sequence ID" value="NZ_WWCR01000009.1"/>
</dbReference>
<evidence type="ECO:0000259" key="1">
    <source>
        <dbReference type="Pfam" id="PF13503"/>
    </source>
</evidence>
<dbReference type="EMBL" id="WWCR01000009">
    <property type="protein sequence ID" value="MYM72669.1"/>
    <property type="molecule type" value="Genomic_DNA"/>
</dbReference>
<dbReference type="InterPro" id="IPR025391">
    <property type="entry name" value="DUF4123"/>
</dbReference>
<evidence type="ECO:0000313" key="2">
    <source>
        <dbReference type="EMBL" id="MYM72669.1"/>
    </source>
</evidence>
<name>A0A7X4KGJ7_9BURK</name>
<sequence length="300" mass="33427">MYFATNPPRLTLPSEIAEEFEQLNEASPLHLFALVDCAFDEAFFNERYQRGLPRQSLYADTGLSALGAAAPHLLSAPEGEEAREEWLRQLFAACEGKPMISIIASVLNAAELVRHLRPYLIARTPDTVEWPVRWGDTRVLPALLDTLDEAQCSHLLSSLARWWSPGRAGELLSWQGASILPLPADFDKLPISDDVFAALVDISEADTILARLYDSQPDLLAAYSPAECHARVMRNLCIANANSIQEAPAREHFSVLALILVDDFTQQPAMGDLLTRMRQGAHYNDEIAALPDTFWQMVER</sequence>